<name>A0ABM3JWN2_BACDO</name>
<feature type="compositionally biased region" description="Polar residues" evidence="6">
    <location>
        <begin position="307"/>
        <end position="323"/>
    </location>
</feature>
<dbReference type="GeneID" id="105230122"/>
<keyword evidence="4 7" id="KW-1133">Transmembrane helix</keyword>
<keyword evidence="3 7" id="KW-0812">Transmembrane</keyword>
<proteinExistence type="inferred from homology"/>
<reference evidence="10" key="1">
    <citation type="submission" date="2025-08" db="UniProtKB">
        <authorList>
            <consortium name="RefSeq"/>
        </authorList>
    </citation>
    <scope>IDENTIFICATION</scope>
    <source>
        <tissue evidence="10">Adult</tissue>
    </source>
</reference>
<comment type="subcellular location">
    <subcellularLocation>
        <location evidence="1">Membrane</location>
        <topology evidence="1">Multi-pass membrane protein</topology>
    </subcellularLocation>
</comment>
<feature type="transmembrane region" description="Helical" evidence="7">
    <location>
        <begin position="1272"/>
        <end position="1300"/>
    </location>
</feature>
<feature type="compositionally biased region" description="Basic and acidic residues" evidence="6">
    <location>
        <begin position="296"/>
        <end position="305"/>
    </location>
</feature>
<comment type="similarity">
    <text evidence="2">Belongs to the TMC family.</text>
</comment>
<feature type="compositionally biased region" description="Low complexity" evidence="6">
    <location>
        <begin position="1886"/>
        <end position="1895"/>
    </location>
</feature>
<feature type="compositionally biased region" description="Basic residues" evidence="6">
    <location>
        <begin position="278"/>
        <end position="288"/>
    </location>
</feature>
<feature type="compositionally biased region" description="Basic and acidic residues" evidence="6">
    <location>
        <begin position="1514"/>
        <end position="1530"/>
    </location>
</feature>
<dbReference type="InterPro" id="IPR038900">
    <property type="entry name" value="TMC"/>
</dbReference>
<evidence type="ECO:0000256" key="6">
    <source>
        <dbReference type="SAM" id="MobiDB-lite"/>
    </source>
</evidence>
<dbReference type="PANTHER" id="PTHR23302:SF40">
    <property type="entry name" value="TRANSMEMBRANE CHANNEL-LIKE PROTEIN"/>
    <property type="match status" value="1"/>
</dbReference>
<keyword evidence="5 7" id="KW-0472">Membrane</keyword>
<feature type="compositionally biased region" description="Basic and acidic residues" evidence="6">
    <location>
        <begin position="1426"/>
        <end position="1438"/>
    </location>
</feature>
<feature type="compositionally biased region" description="Basic and acidic residues" evidence="6">
    <location>
        <begin position="998"/>
        <end position="1010"/>
    </location>
</feature>
<feature type="compositionally biased region" description="Basic and acidic residues" evidence="6">
    <location>
        <begin position="1804"/>
        <end position="1813"/>
    </location>
</feature>
<feature type="region of interest" description="Disordered" evidence="6">
    <location>
        <begin position="1489"/>
        <end position="1847"/>
    </location>
</feature>
<dbReference type="InterPro" id="IPR012496">
    <property type="entry name" value="TMC_dom"/>
</dbReference>
<feature type="region of interest" description="Disordered" evidence="6">
    <location>
        <begin position="236"/>
        <end position="259"/>
    </location>
</feature>
<evidence type="ECO:0000259" key="8">
    <source>
        <dbReference type="Pfam" id="PF07810"/>
    </source>
</evidence>
<evidence type="ECO:0000256" key="4">
    <source>
        <dbReference type="ARBA" id="ARBA00022989"/>
    </source>
</evidence>
<dbReference type="RefSeq" id="XP_049313648.1">
    <property type="nucleotide sequence ID" value="XM_049457691.1"/>
</dbReference>
<feature type="region of interest" description="Disordered" evidence="6">
    <location>
        <begin position="1071"/>
        <end position="1109"/>
    </location>
</feature>
<feature type="compositionally biased region" description="Basic and acidic residues" evidence="6">
    <location>
        <begin position="1555"/>
        <end position="1641"/>
    </location>
</feature>
<feature type="compositionally biased region" description="Basic and acidic residues" evidence="6">
    <location>
        <begin position="174"/>
        <end position="185"/>
    </location>
</feature>
<feature type="region of interest" description="Disordered" evidence="6">
    <location>
        <begin position="938"/>
        <end position="965"/>
    </location>
</feature>
<feature type="transmembrane region" description="Helical" evidence="7">
    <location>
        <begin position="1378"/>
        <end position="1402"/>
    </location>
</feature>
<feature type="transmembrane region" description="Helical" evidence="7">
    <location>
        <begin position="1320"/>
        <end position="1343"/>
    </location>
</feature>
<feature type="transmembrane region" description="Helical" evidence="7">
    <location>
        <begin position="679"/>
        <end position="700"/>
    </location>
</feature>
<feature type="compositionally biased region" description="Polar residues" evidence="6">
    <location>
        <begin position="1737"/>
        <end position="1747"/>
    </location>
</feature>
<evidence type="ECO:0000256" key="1">
    <source>
        <dbReference type="ARBA" id="ARBA00004141"/>
    </source>
</evidence>
<feature type="transmembrane region" description="Helical" evidence="7">
    <location>
        <begin position="645"/>
        <end position="667"/>
    </location>
</feature>
<feature type="region of interest" description="Disordered" evidence="6">
    <location>
        <begin position="147"/>
        <end position="189"/>
    </location>
</feature>
<evidence type="ECO:0000256" key="3">
    <source>
        <dbReference type="ARBA" id="ARBA00022692"/>
    </source>
</evidence>
<sequence>MQQPAESTTSDGFAGAAASASAAVAITNSETTQTCYPTVTNAAVAITTATIVEPPTTLSSQTVPLTLPPIATAVNAMDILSHVAPTPAAVEMVATTSTSPPPPLPALQALGERRRVRPAGILRLDMNKPRRSSGGSVEFRAQPQMLGEDITSPTGGVTSPHQLSVTWATPPYDTNEHDWRQRSESADASILSGRLRRYSSQEEKPYEFSCHSASPVDGFDSSPQGQLCEAYSAAASANDNNNNNNNTNQQSDDELDDDEDYSVSVTAIIQRRASVRGYRGKRGSRYSRRASSPMDHLMDTVERRRSSVYTSSSDEGTNQESTQEQIFENIRLHKEVIQSVKLQPWPMRKKLKLVRQAKTYVARHEGALQERFAMSRSTKDLWARFKILIAARWLHWKRETVSFLTVLIPWELRIKEIESHFGSGVASHFTFLRWLMWVNTMIAIPLVAFVIGPEYFATKKDETDPRKRMTEHEYKVAGNFFTFWEFEGYIKYSPMFYGYYSNISGASTLGYKLPMAYFLTAVVVYIYSFVATLRKMAENSRNSKLSLKDDECTFTWKLFTGWDFMIGHAETAHNRIASVVVGFKEVLLEEAEKKKDNRNWRIILQRILVNLVVMGLLAASAYTVVELVNHSEQLARNGNLLSRNAVNITITLLAFFMPMIFDALGLFENWHPRQQLRLQLARIMILNMLNLYSLMFSFIYNIDSKEGPLQTLKERYDNSTYAMNNLTIVMDGYKSNNTNSTAIAIALAHLNLSTTNLVTTTTAATTTLYGLVTRLRCRNITMKCSKPTRINNRNFTTATTLLLLNLSTSTMLPHITTNTESDTTNVWTTLPTTMPPVTTDIDTTTLTPQQQEEWSTAQFNAITAAATTITAAATTPATDATSTTITDYTESTTTQTETTDASTLPQSTSTTTTAPGSDSFFDYMDYFVGMPLELSDSQEVASATETTLSGTSGTTENVRRARNGKNLRALQRKPRQALLSALYEATQRPPPGRYSRQLNERRRQSDRDNEAYTDSSAATTTAYTVEESTPGAQQQQPQVESASQAPQNESLPTLHVNTKLLGEVLAYFTSSTSTVEPTTTKLPPTTTAAATTTTTTTTPSPTTTTESDGSTTAFFLAEDDIIDESATVNYDTNEFDEDNFETCVRTICDTYPEEEVTITDLDATATPTTPSLTPMEIFEKKMFEVKLDIQQVQRNLTSMCWETSLGQELAKVIVSDGLLSLFAPLCVDFLRALFVRYLNKHWCWDMEKTFPQYGDFKIAENILNLIINQGQVWMGIFFSPGLVLVSLVKLMILMYFRSWIVLTCNVPHEVVFKASKSNNFYLALLLTMLFLCVLPVSYAIVWLRPSWHCGPFSTYNRISDFVTSATQEALPKQLHRPLGYLTSASTVIPLLLLLILIIYYLVSLTGALREANQDLRTQLQKEREEERKKIFKVPETKPTENSAAALTSRWRKVLEASSPVTPTPPPDFESEEYKNKARKELISRIMKEALRKGSATSDDDSVNRQGRDDDDTDTEHHDSLPHDEDGRDKNLGLSKLQQIRRTRKPSLVDIVQIAKSEREREQRASLSVKERSKSEKHTRRDKERDRSKERDAKEAEKVEAEKKENEIDSRKEKEKNRDDIKREEENKEIEKVDDSTKERVNVNRKSKTIKKDKNKSETDEKRQSEDEEYCKSETLPKTKKNQTTNGRAAKQDIDTDNDPDTNTRIVNERRQSLLRKKREDDQPATRPTTPLPEKTENQTTKAETTPPQREEEKKSNFVIIDEKTPTSGEKEQPPAKHRSFSVRGGTFKFRRPKPKPIETAAEAEVFKFDERSLENTNNGKLGKAAEPPRSASPPASQRTNDGLITPTFVNPEKLLNLSRQGRKKIGTLFALVRDTVNTKWNDDEQSPSSSGGPTTPKFPVTPETAKNNNDEAIAIEIPSTPEAEIAAKPHFPTTIPEITIEPKVAAPCYPTTASDINLSDSEALDKPGPIYQPPLQRRKPIERAQATRQDSQTSVWSDNIPTITISTTGSDECIPKVDPEKNFTTPIIPVAAVAPLKESVVMTVTKSAPPSPDPKVKVIKIDIEDK</sequence>
<feature type="region of interest" description="Disordered" evidence="6">
    <location>
        <begin position="1877"/>
        <end position="1912"/>
    </location>
</feature>
<dbReference type="Proteomes" id="UP001652620">
    <property type="component" value="Chromosome 5"/>
</dbReference>
<feature type="domain" description="TMC" evidence="8">
    <location>
        <begin position="1200"/>
        <end position="1315"/>
    </location>
</feature>
<feature type="compositionally biased region" description="Low complexity" evidence="6">
    <location>
        <begin position="1824"/>
        <end position="1836"/>
    </location>
</feature>
<evidence type="ECO:0000313" key="9">
    <source>
        <dbReference type="Proteomes" id="UP001652620"/>
    </source>
</evidence>
<feature type="compositionally biased region" description="Low complexity" evidence="6">
    <location>
        <begin position="1012"/>
        <end position="1047"/>
    </location>
</feature>
<feature type="compositionally biased region" description="Basic and acidic residues" evidence="6">
    <location>
        <begin position="1706"/>
        <end position="1723"/>
    </location>
</feature>
<feature type="transmembrane region" description="Helical" evidence="7">
    <location>
        <begin position="434"/>
        <end position="456"/>
    </location>
</feature>
<evidence type="ECO:0000313" key="10">
    <source>
        <dbReference type="RefSeq" id="XP_049313648.1"/>
    </source>
</evidence>
<feature type="transmembrane region" description="Helical" evidence="7">
    <location>
        <begin position="603"/>
        <end position="625"/>
    </location>
</feature>
<organism evidence="9 10">
    <name type="scientific">Bactrocera dorsalis</name>
    <name type="common">Oriental fruit fly</name>
    <name type="synonym">Dacus dorsalis</name>
    <dbReference type="NCBI Taxonomy" id="27457"/>
    <lineage>
        <taxon>Eukaryota</taxon>
        <taxon>Metazoa</taxon>
        <taxon>Ecdysozoa</taxon>
        <taxon>Arthropoda</taxon>
        <taxon>Hexapoda</taxon>
        <taxon>Insecta</taxon>
        <taxon>Pterygota</taxon>
        <taxon>Neoptera</taxon>
        <taxon>Endopterygota</taxon>
        <taxon>Diptera</taxon>
        <taxon>Brachycera</taxon>
        <taxon>Muscomorpha</taxon>
        <taxon>Tephritoidea</taxon>
        <taxon>Tephritidae</taxon>
        <taxon>Bactrocera</taxon>
        <taxon>Bactrocera</taxon>
    </lineage>
</organism>
<feature type="region of interest" description="Disordered" evidence="6">
    <location>
        <begin position="1426"/>
        <end position="1445"/>
    </location>
</feature>
<feature type="region of interest" description="Disordered" evidence="6">
    <location>
        <begin position="878"/>
        <end position="916"/>
    </location>
</feature>
<evidence type="ECO:0000256" key="7">
    <source>
        <dbReference type="SAM" id="Phobius"/>
    </source>
</evidence>
<feature type="compositionally biased region" description="Basic and acidic residues" evidence="6">
    <location>
        <begin position="1748"/>
        <end position="1774"/>
    </location>
</feature>
<evidence type="ECO:0000256" key="2">
    <source>
        <dbReference type="ARBA" id="ARBA00006510"/>
    </source>
</evidence>
<feature type="compositionally biased region" description="Low complexity" evidence="6">
    <location>
        <begin position="944"/>
        <end position="956"/>
    </location>
</feature>
<protein>
    <submittedName>
        <fullName evidence="10">Transmembrane channel-like protein</fullName>
    </submittedName>
</protein>
<keyword evidence="9" id="KW-1185">Reference proteome</keyword>
<feature type="region of interest" description="Disordered" evidence="6">
    <location>
        <begin position="1455"/>
        <end position="1474"/>
    </location>
</feature>
<feature type="compositionally biased region" description="Low complexity" evidence="6">
    <location>
        <begin position="236"/>
        <end position="250"/>
    </location>
</feature>
<accession>A0ABM3JWN2</accession>
<feature type="transmembrane region" description="Helical" evidence="7">
    <location>
        <begin position="515"/>
        <end position="533"/>
    </location>
</feature>
<gene>
    <name evidence="10" type="primary">LOC105230122</name>
</gene>
<feature type="transmembrane region" description="Helical" evidence="7">
    <location>
        <begin position="476"/>
        <end position="495"/>
    </location>
</feature>
<dbReference type="Pfam" id="PF07810">
    <property type="entry name" value="TMC"/>
    <property type="match status" value="1"/>
</dbReference>
<dbReference type="PANTHER" id="PTHR23302">
    <property type="entry name" value="TRANSMEMBRANE CHANNEL-RELATED"/>
    <property type="match status" value="1"/>
</dbReference>
<feature type="compositionally biased region" description="Basic and acidic residues" evidence="6">
    <location>
        <begin position="1649"/>
        <end position="1676"/>
    </location>
</feature>
<feature type="compositionally biased region" description="Polar residues" evidence="6">
    <location>
        <begin position="151"/>
        <end position="167"/>
    </location>
</feature>
<feature type="region of interest" description="Disordered" evidence="6">
    <location>
        <begin position="276"/>
        <end position="323"/>
    </location>
</feature>
<evidence type="ECO:0000256" key="5">
    <source>
        <dbReference type="ARBA" id="ARBA00023136"/>
    </source>
</evidence>
<feature type="region of interest" description="Disordered" evidence="6">
    <location>
        <begin position="982"/>
        <end position="1049"/>
    </location>
</feature>